<feature type="region of interest" description="Disordered" evidence="1">
    <location>
        <begin position="11"/>
        <end position="56"/>
    </location>
</feature>
<evidence type="ECO:0000313" key="2">
    <source>
        <dbReference type="EMBL" id="OWP02119.1"/>
    </source>
</evidence>
<proteinExistence type="predicted"/>
<accession>A0A218Z240</accession>
<gene>
    <name evidence="2" type="ORF">B2J93_5229</name>
</gene>
<dbReference type="Proteomes" id="UP000242519">
    <property type="component" value="Unassembled WGS sequence"/>
</dbReference>
<dbReference type="InParanoid" id="A0A218Z240"/>
<dbReference type="OrthoDB" id="3562035at2759"/>
<feature type="region of interest" description="Disordered" evidence="1">
    <location>
        <begin position="88"/>
        <end position="165"/>
    </location>
</feature>
<feature type="compositionally biased region" description="Polar residues" evidence="1">
    <location>
        <begin position="93"/>
        <end position="106"/>
    </location>
</feature>
<name>A0A218Z240_9HELO</name>
<protein>
    <submittedName>
        <fullName evidence="2">Uncharacterized protein</fullName>
    </submittedName>
</protein>
<keyword evidence="3" id="KW-1185">Reference proteome</keyword>
<reference evidence="2 3" key="1">
    <citation type="submission" date="2017-04" db="EMBL/GenBank/DDBJ databases">
        <title>Draft genome sequence of Marssonina coronaria NL1: causal agent of apple blotch.</title>
        <authorList>
            <person name="Cheng Q."/>
        </authorList>
    </citation>
    <scope>NUCLEOTIDE SEQUENCE [LARGE SCALE GENOMIC DNA]</scope>
    <source>
        <strain evidence="2 3">NL1</strain>
    </source>
</reference>
<evidence type="ECO:0000256" key="1">
    <source>
        <dbReference type="SAM" id="MobiDB-lite"/>
    </source>
</evidence>
<organism evidence="2 3">
    <name type="scientific">Diplocarpon coronariae</name>
    <dbReference type="NCBI Taxonomy" id="2795749"/>
    <lineage>
        <taxon>Eukaryota</taxon>
        <taxon>Fungi</taxon>
        <taxon>Dikarya</taxon>
        <taxon>Ascomycota</taxon>
        <taxon>Pezizomycotina</taxon>
        <taxon>Leotiomycetes</taxon>
        <taxon>Helotiales</taxon>
        <taxon>Drepanopezizaceae</taxon>
        <taxon>Diplocarpon</taxon>
    </lineage>
</organism>
<dbReference type="AlphaFoldDB" id="A0A218Z240"/>
<sequence length="438" mass="48492">MLVFKPAISIDGTSRPSVLNKLRATLPDSPTPRSSPHNKGRGQGPGRLASIKKMDKRFSALSLGSQTLSKDVSPVAEPPSKIKRMLGRLFTASPPSTVKSPESSPMNERRGEDVWATFVNRSRDPSKRLKQSTILKSKKAAATPRPDQGPPSQTTGTVTIPVPNDYLPTSTSRDIFYKGKGKPIVSSRDSKFSSVSSISSCPSLESVAGASSPPSPATTVASGQLALPPLDFTRMQTLLRRSSRRLQQQEHLVSNLAQNLLHILTRKELQVQSQKRMRKAEQQNMLQTLSKIKENCNQVFLRKSAFLRRSIATLANVRKMMDESSSEAVLSIPEACTSRRAAEGVIYVVDREMVMDFIAETRRDGDLQRSLDKQVCKCVLERAREARWVSCVSDSIAMARFQRFLEARGRALEECYASLESVVMDIEGIVKGNEREFL</sequence>
<evidence type="ECO:0000313" key="3">
    <source>
        <dbReference type="Proteomes" id="UP000242519"/>
    </source>
</evidence>
<comment type="caution">
    <text evidence="2">The sequence shown here is derived from an EMBL/GenBank/DDBJ whole genome shotgun (WGS) entry which is preliminary data.</text>
</comment>
<dbReference type="EMBL" id="MZNU01000248">
    <property type="protein sequence ID" value="OWP02119.1"/>
    <property type="molecule type" value="Genomic_DNA"/>
</dbReference>